<gene>
    <name evidence="1" type="ORF">VCO01S_27080</name>
</gene>
<evidence type="ECO:0000313" key="1">
    <source>
        <dbReference type="EMBL" id="GEA61515.1"/>
    </source>
</evidence>
<keyword evidence="2" id="KW-1185">Reference proteome</keyword>
<organism evidence="1 2">
    <name type="scientific">Vibrio comitans NBRC 102076</name>
    <dbReference type="NCBI Taxonomy" id="1219078"/>
    <lineage>
        <taxon>Bacteria</taxon>
        <taxon>Pseudomonadati</taxon>
        <taxon>Pseudomonadota</taxon>
        <taxon>Gammaproteobacteria</taxon>
        <taxon>Vibrionales</taxon>
        <taxon>Vibrionaceae</taxon>
        <taxon>Vibrio</taxon>
    </lineage>
</organism>
<evidence type="ECO:0000313" key="2">
    <source>
        <dbReference type="Proteomes" id="UP000318242"/>
    </source>
</evidence>
<name>A0A4Y3IR26_9VIBR</name>
<protein>
    <submittedName>
        <fullName evidence="1">Uncharacterized protein</fullName>
    </submittedName>
</protein>
<sequence length="148" mass="17096">MLASPFFLLGFFEDNQFLSVICTLIISVYTYTKYFGKNLDNMHKLPLDAKPLTHYLAKKHQKRLCRNFKNNLMLINLDNANLDSWEAAQISKYLETDKLDNPTAFLIFDIYQKHVAMKEALERAYKTSNLKTTELDISAVFSKTTSGI</sequence>
<dbReference type="AlphaFoldDB" id="A0A4Y3IR26"/>
<reference evidence="1 2" key="1">
    <citation type="submission" date="2019-06" db="EMBL/GenBank/DDBJ databases">
        <title>Whole genome shotgun sequence of Vibrio comitans NBRC 102076.</title>
        <authorList>
            <person name="Hosoyama A."/>
            <person name="Uohara A."/>
            <person name="Ohji S."/>
            <person name="Ichikawa N."/>
        </authorList>
    </citation>
    <scope>NUCLEOTIDE SEQUENCE [LARGE SCALE GENOMIC DNA]</scope>
    <source>
        <strain evidence="1 2">NBRC 102076</strain>
    </source>
</reference>
<dbReference type="EMBL" id="BJLH01000012">
    <property type="protein sequence ID" value="GEA61515.1"/>
    <property type="molecule type" value="Genomic_DNA"/>
</dbReference>
<accession>A0A4Y3IR26</accession>
<proteinExistence type="predicted"/>
<dbReference type="Proteomes" id="UP000318242">
    <property type="component" value="Unassembled WGS sequence"/>
</dbReference>
<comment type="caution">
    <text evidence="1">The sequence shown here is derived from an EMBL/GenBank/DDBJ whole genome shotgun (WGS) entry which is preliminary data.</text>
</comment>